<accession>A0A3B1CQQ0</accession>
<feature type="domain" description="PA14" evidence="1">
    <location>
        <begin position="842"/>
        <end position="978"/>
    </location>
</feature>
<dbReference type="InterPro" id="IPR050883">
    <property type="entry name" value="PNGase"/>
</dbReference>
<dbReference type="FunFam" id="1.20.1050.60:FF:000001">
    <property type="entry name" value="Putative alpha-1,2-mannosidase"/>
    <property type="match status" value="1"/>
</dbReference>
<dbReference type="PANTHER" id="PTHR12143:SF39">
    <property type="entry name" value="SECRETED PROTEIN"/>
    <property type="match status" value="1"/>
</dbReference>
<dbReference type="Pfam" id="PF17678">
    <property type="entry name" value="Glyco_hydro_92N"/>
    <property type="match status" value="1"/>
</dbReference>
<dbReference type="EMBL" id="UOGD01000194">
    <property type="protein sequence ID" value="VAX21315.1"/>
    <property type="molecule type" value="Genomic_DNA"/>
</dbReference>
<sequence>MTESKMRKNVIWFILIGMILLSGCANEQQDLTQFVNPFIGTGGDGHTYPGANAPFGMVQLSPDTRTEGQPSCGGYYYPDSTIIGFSHTHLNGVGEPEFRDVLFMPTVGKVQVTAGSEENPETGYRSRYDHSSEIAHPGYYSVMLDDYDIKVELTATERCGFHKYIFPKSDSANIIIDLAHPNGAEELIIKKVSDDEIEGLRRSHGWAFDQYVYFVAKFSKPFSNFAIAVNDKITPNISEAKGKNIKAVVSYSTNQYEPIFVKVGISAVSVDGARKNLEAEIKDWNFEKVIEHTKQKWNKELNKIKIEGGTNEQRTVFYTSMYHVSLSPILFMDVDGKYRGIDHKIHEAKDFTNYSVFSLWDTFRGVHPLFTIIDRKRTNDFIRSLLAKYDDGGRLPMWPLVGNYTDDMLGYHAVSVITDAYVKGIRDYDVEKAFKAMKEISQMDRLGLKYYKNIGYLPYDRQGESVSKTLEYSYDDWCISQMAKALDKKGDYDYYNVRSHFYKNVFDTTTNFMRGKSFDRKWLSPFDPLKNSAYSEGNAYQYMFVPHDAEGLIELAGGDEEFTKWLDVLFTYKTDENQHGIIGQYWHGNEPGHHLPYLYNYVGKPWKTQEIVHKILTELYSDSPDGIAGNEDCGQMSAWYILSSMGFYSVSPGQEIYIFGTPLFNKAVINLENLPDGKAGGKEFIIEAKDLSPQNYYIQSVSLNGKLYSKSYIKHSDIINGGSLVFEMGDKPNKKWGKSKENRPPSGNDPSVVALPYIKRGKTLFANSTKIELACDTKNSEIHYTLDGTEPTMKSTLYSSPVRITKTTTIKFEAYDKEDLPSGVVEIQLTKATYNEPVKNIRIVPGLNYDYYKKFFVTTADLDIVKPLSHGVIKTFNIDNAKIDEYFGFRFDGYIRVPSDGIYTFYLESNDGSRLYIDGAELIENDANHGSITEPGSIGLKAGLHKIDLKYFQAGGGKALKVSWEGPSFNRREIRANELFRRKNK</sequence>
<organism evidence="2">
    <name type="scientific">hydrothermal vent metagenome</name>
    <dbReference type="NCBI Taxonomy" id="652676"/>
    <lineage>
        <taxon>unclassified sequences</taxon>
        <taxon>metagenomes</taxon>
        <taxon>ecological metagenomes</taxon>
    </lineage>
</organism>
<gene>
    <name evidence="2" type="ORF">MNBD_IGNAVI01-1439</name>
</gene>
<dbReference type="Gene3D" id="1.20.1050.60">
    <property type="entry name" value="alpha-1,2-mannosidase"/>
    <property type="match status" value="1"/>
</dbReference>
<dbReference type="InterPro" id="IPR011658">
    <property type="entry name" value="PA14_dom"/>
</dbReference>
<dbReference type="FunFam" id="3.30.2080.10:FF:000001">
    <property type="entry name" value="Alpha-1,2-mannosidase subfamily"/>
    <property type="match status" value="1"/>
</dbReference>
<dbReference type="InterPro" id="IPR037524">
    <property type="entry name" value="PA14/GLEYA"/>
</dbReference>
<dbReference type="NCBIfam" id="TIGR01180">
    <property type="entry name" value="aman2_put"/>
    <property type="match status" value="1"/>
</dbReference>
<dbReference type="GO" id="GO:0030246">
    <property type="term" value="F:carbohydrate binding"/>
    <property type="evidence" value="ECO:0007669"/>
    <property type="project" value="InterPro"/>
</dbReference>
<dbReference type="GO" id="GO:0006516">
    <property type="term" value="P:glycoprotein catabolic process"/>
    <property type="evidence" value="ECO:0007669"/>
    <property type="project" value="TreeGrafter"/>
</dbReference>
<dbReference type="Pfam" id="PF07971">
    <property type="entry name" value="Glyco_hydro_92"/>
    <property type="match status" value="1"/>
</dbReference>
<dbReference type="InterPro" id="IPR041371">
    <property type="entry name" value="GH92_N"/>
</dbReference>
<dbReference type="Gene3D" id="3.30.2080.10">
    <property type="entry name" value="GH92 mannosidase domain"/>
    <property type="match status" value="1"/>
</dbReference>
<dbReference type="Gene3D" id="2.70.98.10">
    <property type="match status" value="1"/>
</dbReference>
<dbReference type="SUPFAM" id="SSF48208">
    <property type="entry name" value="Six-hairpin glycosidases"/>
    <property type="match status" value="1"/>
</dbReference>
<dbReference type="InterPro" id="IPR026876">
    <property type="entry name" value="Fn3_assoc_repeat"/>
</dbReference>
<dbReference type="GO" id="GO:0005975">
    <property type="term" value="P:carbohydrate metabolic process"/>
    <property type="evidence" value="ECO:0007669"/>
    <property type="project" value="InterPro"/>
</dbReference>
<dbReference type="Pfam" id="PF13287">
    <property type="entry name" value="Fn3_assoc"/>
    <property type="match status" value="1"/>
</dbReference>
<dbReference type="AlphaFoldDB" id="A0A3B1CQQ0"/>
<dbReference type="InterPro" id="IPR008928">
    <property type="entry name" value="6-hairpin_glycosidase_sf"/>
</dbReference>
<dbReference type="SUPFAM" id="SSF56988">
    <property type="entry name" value="Anthrax protective antigen"/>
    <property type="match status" value="1"/>
</dbReference>
<proteinExistence type="predicted"/>
<dbReference type="GO" id="GO:0000224">
    <property type="term" value="F:peptide-N4-(N-acetyl-beta-glucosaminyl)asparagine amidase activity"/>
    <property type="evidence" value="ECO:0007669"/>
    <property type="project" value="TreeGrafter"/>
</dbReference>
<dbReference type="PANTHER" id="PTHR12143">
    <property type="entry name" value="PEPTIDE N-GLYCANASE PNGASE -RELATED"/>
    <property type="match status" value="1"/>
</dbReference>
<dbReference type="SMART" id="SM00758">
    <property type="entry name" value="PA14"/>
    <property type="match status" value="1"/>
</dbReference>
<dbReference type="InterPro" id="IPR005887">
    <property type="entry name" value="GH92_a_mannosidase_put"/>
</dbReference>
<dbReference type="Gene3D" id="3.90.182.10">
    <property type="entry name" value="Toxin - Anthrax Protective Antigen,domain 1"/>
    <property type="match status" value="1"/>
</dbReference>
<name>A0A3B1CQQ0_9ZZZZ</name>
<evidence type="ECO:0000259" key="1">
    <source>
        <dbReference type="PROSITE" id="PS51820"/>
    </source>
</evidence>
<evidence type="ECO:0000313" key="2">
    <source>
        <dbReference type="EMBL" id="VAX21315.1"/>
    </source>
</evidence>
<dbReference type="PROSITE" id="PS51257">
    <property type="entry name" value="PROKAR_LIPOPROTEIN"/>
    <property type="match status" value="1"/>
</dbReference>
<protein>
    <submittedName>
        <fullName evidence="2">Alpha-1,2-mannosidase</fullName>
    </submittedName>
</protein>
<dbReference type="PROSITE" id="PS51820">
    <property type="entry name" value="PA14"/>
    <property type="match status" value="1"/>
</dbReference>
<reference evidence="2" key="1">
    <citation type="submission" date="2018-06" db="EMBL/GenBank/DDBJ databases">
        <authorList>
            <person name="Zhirakovskaya E."/>
        </authorList>
    </citation>
    <scope>NUCLEOTIDE SEQUENCE</scope>
</reference>
<dbReference type="InterPro" id="IPR012939">
    <property type="entry name" value="Glyco_hydro_92"/>
</dbReference>
<dbReference type="Gene3D" id="1.20.1610.10">
    <property type="entry name" value="alpha-1,2-mannosidases domains"/>
    <property type="match status" value="1"/>
</dbReference>
<dbReference type="GO" id="GO:0005829">
    <property type="term" value="C:cytosol"/>
    <property type="evidence" value="ECO:0007669"/>
    <property type="project" value="TreeGrafter"/>
</dbReference>
<dbReference type="Pfam" id="PF07691">
    <property type="entry name" value="PA14"/>
    <property type="match status" value="1"/>
</dbReference>
<dbReference type="InterPro" id="IPR014718">
    <property type="entry name" value="GH-type_carb-bd"/>
</dbReference>